<feature type="active site" description="Schiff-base intermediate with substrate" evidence="12 14">
    <location>
        <position position="162"/>
    </location>
</feature>
<dbReference type="PANTHER" id="PTHR12128:SF66">
    <property type="entry name" value="4-HYDROXY-2-OXOGLUTARATE ALDOLASE, MITOCHONDRIAL"/>
    <property type="match status" value="1"/>
</dbReference>
<feature type="site" description="Part of a proton relay during catalysis" evidence="12">
    <location>
        <position position="108"/>
    </location>
</feature>
<comment type="caution">
    <text evidence="12">Was originally thought to be a dihydrodipicolinate synthase (DHDPS), catalyzing the condensation of (S)-aspartate-beta-semialdehyde [(S)-ASA] and pyruvate to dihydrodipicolinate (DHDP). However, it was shown in E.coli that the product of the enzymatic reaction is not dihydrodipicolinate but in fact (4S)-4-hydroxy-2,3,4,5-tetrahydro-(2S)-dipicolinic acid (HTPA), and that the consecutive dehydration reaction leading to DHDP is not spontaneous but catalyzed by DapB.</text>
</comment>
<dbReference type="InterPro" id="IPR013785">
    <property type="entry name" value="Aldolase_TIM"/>
</dbReference>
<accession>A0A1I0R044</accession>
<comment type="similarity">
    <text evidence="3 12 13">Belongs to the DapA family.</text>
</comment>
<keyword evidence="17" id="KW-1185">Reference proteome</keyword>
<dbReference type="AlphaFoldDB" id="A0A1I0R044"/>
<feature type="binding site" evidence="12 15">
    <location>
        <position position="46"/>
    </location>
    <ligand>
        <name>pyruvate</name>
        <dbReference type="ChEBI" id="CHEBI:15361"/>
    </ligand>
</feature>
<evidence type="ECO:0000256" key="9">
    <source>
        <dbReference type="ARBA" id="ARBA00023239"/>
    </source>
</evidence>
<evidence type="ECO:0000256" key="12">
    <source>
        <dbReference type="HAMAP-Rule" id="MF_00418"/>
    </source>
</evidence>
<dbReference type="GO" id="GO:0019877">
    <property type="term" value="P:diaminopimelate biosynthetic process"/>
    <property type="evidence" value="ECO:0007669"/>
    <property type="project" value="UniProtKB-UniRule"/>
</dbReference>
<proteinExistence type="inferred from homology"/>
<dbReference type="PROSITE" id="PS00666">
    <property type="entry name" value="DHDPS_2"/>
    <property type="match status" value="1"/>
</dbReference>
<dbReference type="GeneID" id="99987677"/>
<keyword evidence="5 12" id="KW-0963">Cytoplasm</keyword>
<dbReference type="EMBL" id="FOIR01000002">
    <property type="protein sequence ID" value="SEW33372.1"/>
    <property type="molecule type" value="Genomic_DNA"/>
</dbReference>
<evidence type="ECO:0000256" key="11">
    <source>
        <dbReference type="ARBA" id="ARBA00047836"/>
    </source>
</evidence>
<dbReference type="Pfam" id="PF00701">
    <property type="entry name" value="DHDPS"/>
    <property type="match status" value="1"/>
</dbReference>
<dbReference type="HAMAP" id="MF_00418">
    <property type="entry name" value="DapA"/>
    <property type="match status" value="1"/>
</dbReference>
<evidence type="ECO:0000256" key="3">
    <source>
        <dbReference type="ARBA" id="ARBA00007592"/>
    </source>
</evidence>
<evidence type="ECO:0000256" key="2">
    <source>
        <dbReference type="ARBA" id="ARBA00005120"/>
    </source>
</evidence>
<keyword evidence="7 12" id="KW-0220">Diaminopimelate biosynthesis</keyword>
<reference evidence="17" key="1">
    <citation type="submission" date="2016-10" db="EMBL/GenBank/DDBJ databases">
        <authorList>
            <person name="Varghese N."/>
            <person name="Submissions S."/>
        </authorList>
    </citation>
    <scope>NUCLEOTIDE SEQUENCE [LARGE SCALE GENOMIC DNA]</scope>
    <source>
        <strain evidence="17">CGMCC 1.12402</strain>
    </source>
</reference>
<evidence type="ECO:0000256" key="1">
    <source>
        <dbReference type="ARBA" id="ARBA00003294"/>
    </source>
</evidence>
<evidence type="ECO:0000256" key="4">
    <source>
        <dbReference type="ARBA" id="ARBA00012086"/>
    </source>
</evidence>
<dbReference type="InterPro" id="IPR005263">
    <property type="entry name" value="DapA"/>
</dbReference>
<organism evidence="16 17">
    <name type="scientific">Roseivirga pacifica</name>
    <dbReference type="NCBI Taxonomy" id="1267423"/>
    <lineage>
        <taxon>Bacteria</taxon>
        <taxon>Pseudomonadati</taxon>
        <taxon>Bacteroidota</taxon>
        <taxon>Cytophagia</taxon>
        <taxon>Cytophagales</taxon>
        <taxon>Roseivirgaceae</taxon>
        <taxon>Roseivirga</taxon>
    </lineage>
</organism>
<sequence>MKELHGTGVALVTPFSTSGAVDYEGLKNLLDFTAKHVDYWVVMGTTGETATCTAEEKAQILSFCKENNPSNLPIVYGIGGNNTQGVIDTIKHTDLEGVEAILSVSPYYNKPSQAGIIAHFTTIADASPVPVILYNVPGRTGSNMLASTTLTLAKHPNIIGIKEAVGEIAQCEAIAKDKPANFMLISGEDPLTPAMIKLGAVGAISVLANGFPAEFCQSINEGLAGNHEESQRLMDAFEKINPLMYAESNPVGVKEVLRLKDVCGNQVRLPLLPASAKLSEAIEAEML</sequence>
<dbReference type="GO" id="GO:0009089">
    <property type="term" value="P:lysine biosynthetic process via diaminopimelate"/>
    <property type="evidence" value="ECO:0007669"/>
    <property type="project" value="UniProtKB-UniRule"/>
</dbReference>
<keyword evidence="10 12" id="KW-0704">Schiff base</keyword>
<evidence type="ECO:0000256" key="13">
    <source>
        <dbReference type="PIRNR" id="PIRNR001365"/>
    </source>
</evidence>
<evidence type="ECO:0000256" key="6">
    <source>
        <dbReference type="ARBA" id="ARBA00022605"/>
    </source>
</evidence>
<feature type="active site" description="Proton donor/acceptor" evidence="12 14">
    <location>
        <position position="134"/>
    </location>
</feature>
<comment type="pathway">
    <text evidence="2 12">Amino-acid biosynthesis; L-lysine biosynthesis via DAP pathway; (S)-tetrahydrodipicolinate from L-aspartate: step 3/4.</text>
</comment>
<dbReference type="GO" id="GO:0008840">
    <property type="term" value="F:4-hydroxy-tetrahydrodipicolinate synthase activity"/>
    <property type="evidence" value="ECO:0007669"/>
    <property type="project" value="UniProtKB-UniRule"/>
</dbReference>
<dbReference type="GO" id="GO:0005829">
    <property type="term" value="C:cytosol"/>
    <property type="evidence" value="ECO:0007669"/>
    <property type="project" value="TreeGrafter"/>
</dbReference>
<dbReference type="InterPro" id="IPR002220">
    <property type="entry name" value="DapA-like"/>
</dbReference>
<evidence type="ECO:0000313" key="16">
    <source>
        <dbReference type="EMBL" id="SEW33372.1"/>
    </source>
</evidence>
<dbReference type="UniPathway" id="UPA00034">
    <property type="reaction ID" value="UER00017"/>
</dbReference>
<feature type="binding site" evidence="12 15">
    <location>
        <position position="204"/>
    </location>
    <ligand>
        <name>pyruvate</name>
        <dbReference type="ChEBI" id="CHEBI:15361"/>
    </ligand>
</feature>
<comment type="subcellular location">
    <subcellularLocation>
        <location evidence="12">Cytoplasm</location>
    </subcellularLocation>
</comment>
<dbReference type="EC" id="4.3.3.7" evidence="4 12"/>
<name>A0A1I0R044_9BACT</name>
<evidence type="ECO:0000256" key="5">
    <source>
        <dbReference type="ARBA" id="ARBA00022490"/>
    </source>
</evidence>
<dbReference type="CDD" id="cd00950">
    <property type="entry name" value="DHDPS"/>
    <property type="match status" value="1"/>
</dbReference>
<dbReference type="NCBIfam" id="TIGR00674">
    <property type="entry name" value="dapA"/>
    <property type="match status" value="1"/>
</dbReference>
<comment type="subunit">
    <text evidence="12">Homotetramer; dimer of dimers.</text>
</comment>
<comment type="function">
    <text evidence="1 12">Catalyzes the condensation of (S)-aspartate-beta-semialdehyde [(S)-ASA] and pyruvate to 4-hydroxy-tetrahydrodipicolinate (HTPA).</text>
</comment>
<evidence type="ECO:0000256" key="8">
    <source>
        <dbReference type="ARBA" id="ARBA00023154"/>
    </source>
</evidence>
<keyword evidence="9 12" id="KW-0456">Lyase</keyword>
<dbReference type="Proteomes" id="UP000199437">
    <property type="component" value="Unassembled WGS sequence"/>
</dbReference>
<keyword evidence="6 12" id="KW-0028">Amino-acid biosynthesis</keyword>
<dbReference type="OrthoDB" id="9782828at2"/>
<comment type="catalytic activity">
    <reaction evidence="11 12">
        <text>L-aspartate 4-semialdehyde + pyruvate = (2S,4S)-4-hydroxy-2,3,4,5-tetrahydrodipicolinate + H2O + H(+)</text>
        <dbReference type="Rhea" id="RHEA:34171"/>
        <dbReference type="ChEBI" id="CHEBI:15361"/>
        <dbReference type="ChEBI" id="CHEBI:15377"/>
        <dbReference type="ChEBI" id="CHEBI:15378"/>
        <dbReference type="ChEBI" id="CHEBI:67139"/>
        <dbReference type="ChEBI" id="CHEBI:537519"/>
        <dbReference type="EC" id="4.3.3.7"/>
    </reaction>
</comment>
<keyword evidence="8 12" id="KW-0457">Lysine biosynthesis</keyword>
<dbReference type="STRING" id="1267423.SAMN05216290_2995"/>
<dbReference type="SUPFAM" id="SSF51569">
    <property type="entry name" value="Aldolase"/>
    <property type="match status" value="1"/>
</dbReference>
<feature type="site" description="Part of a proton relay during catalysis" evidence="12">
    <location>
        <position position="45"/>
    </location>
</feature>
<evidence type="ECO:0000256" key="14">
    <source>
        <dbReference type="PIRSR" id="PIRSR001365-1"/>
    </source>
</evidence>
<dbReference type="InterPro" id="IPR020625">
    <property type="entry name" value="Schiff_base-form_aldolases_AS"/>
</dbReference>
<dbReference type="PRINTS" id="PR00146">
    <property type="entry name" value="DHPICSNTHASE"/>
</dbReference>
<dbReference type="Gene3D" id="3.20.20.70">
    <property type="entry name" value="Aldolase class I"/>
    <property type="match status" value="1"/>
</dbReference>
<protein>
    <recommendedName>
        <fullName evidence="4 12">4-hydroxy-tetrahydrodipicolinate synthase</fullName>
        <shortName evidence="12">HTPA synthase</shortName>
        <ecNumber evidence="4 12">4.3.3.7</ecNumber>
    </recommendedName>
</protein>
<dbReference type="RefSeq" id="WP_090259370.1">
    <property type="nucleotide sequence ID" value="NZ_FOIR01000002.1"/>
</dbReference>
<dbReference type="PANTHER" id="PTHR12128">
    <property type="entry name" value="DIHYDRODIPICOLINATE SYNTHASE"/>
    <property type="match status" value="1"/>
</dbReference>
<evidence type="ECO:0000256" key="15">
    <source>
        <dbReference type="PIRSR" id="PIRSR001365-2"/>
    </source>
</evidence>
<gene>
    <name evidence="12" type="primary">dapA</name>
    <name evidence="16" type="ORF">SAMN05216290_2995</name>
</gene>
<dbReference type="SMART" id="SM01130">
    <property type="entry name" value="DHDPS"/>
    <property type="match status" value="1"/>
</dbReference>
<dbReference type="PIRSF" id="PIRSF001365">
    <property type="entry name" value="DHDPS"/>
    <property type="match status" value="1"/>
</dbReference>
<evidence type="ECO:0000256" key="7">
    <source>
        <dbReference type="ARBA" id="ARBA00022915"/>
    </source>
</evidence>
<evidence type="ECO:0000256" key="10">
    <source>
        <dbReference type="ARBA" id="ARBA00023270"/>
    </source>
</evidence>
<evidence type="ECO:0000313" key="17">
    <source>
        <dbReference type="Proteomes" id="UP000199437"/>
    </source>
</evidence>